<gene>
    <name evidence="1" type="ORF">IQ241_20185</name>
</gene>
<organism evidence="1 2">
    <name type="scientific">Vasconcelosia minhoensis LEGE 07310</name>
    <dbReference type="NCBI Taxonomy" id="915328"/>
    <lineage>
        <taxon>Bacteria</taxon>
        <taxon>Bacillati</taxon>
        <taxon>Cyanobacteriota</taxon>
        <taxon>Cyanophyceae</taxon>
        <taxon>Nodosilineales</taxon>
        <taxon>Cymatolegaceae</taxon>
        <taxon>Vasconcelosia</taxon>
        <taxon>Vasconcelosia minhoensis</taxon>
    </lineage>
</organism>
<dbReference type="RefSeq" id="WP_193910696.1">
    <property type="nucleotide sequence ID" value="NZ_JADEXG010000061.1"/>
</dbReference>
<proteinExistence type="predicted"/>
<protein>
    <submittedName>
        <fullName evidence="1">Uncharacterized protein</fullName>
    </submittedName>
</protein>
<dbReference type="Proteomes" id="UP000636505">
    <property type="component" value="Unassembled WGS sequence"/>
</dbReference>
<sequence>MTSRKAAKVSPLPRADLFIDGIDIIDYGMQLKIAEFSNFVVLKALPRLSQPTEATEPGSVL</sequence>
<comment type="caution">
    <text evidence="1">The sequence shown here is derived from an EMBL/GenBank/DDBJ whole genome shotgun (WGS) entry which is preliminary data.</text>
</comment>
<dbReference type="EMBL" id="JADEXG010000061">
    <property type="protein sequence ID" value="MBE9079587.1"/>
    <property type="molecule type" value="Genomic_DNA"/>
</dbReference>
<accession>A0A8J7B000</accession>
<evidence type="ECO:0000313" key="1">
    <source>
        <dbReference type="EMBL" id="MBE9079587.1"/>
    </source>
</evidence>
<name>A0A8J7B000_9CYAN</name>
<dbReference type="AlphaFoldDB" id="A0A8J7B000"/>
<reference evidence="1" key="1">
    <citation type="submission" date="2020-10" db="EMBL/GenBank/DDBJ databases">
        <authorList>
            <person name="Castelo-Branco R."/>
            <person name="Eusebio N."/>
            <person name="Adriana R."/>
            <person name="Vieira A."/>
            <person name="Brugerolle De Fraissinette N."/>
            <person name="Rezende De Castro R."/>
            <person name="Schneider M.P."/>
            <person name="Vasconcelos V."/>
            <person name="Leao P.N."/>
        </authorList>
    </citation>
    <scope>NUCLEOTIDE SEQUENCE</scope>
    <source>
        <strain evidence="1">LEGE 07310</strain>
    </source>
</reference>
<evidence type="ECO:0000313" key="2">
    <source>
        <dbReference type="Proteomes" id="UP000636505"/>
    </source>
</evidence>
<keyword evidence="2" id="KW-1185">Reference proteome</keyword>